<organism evidence="1 2">
    <name type="scientific">Heracleum sosnowskyi</name>
    <dbReference type="NCBI Taxonomy" id="360622"/>
    <lineage>
        <taxon>Eukaryota</taxon>
        <taxon>Viridiplantae</taxon>
        <taxon>Streptophyta</taxon>
        <taxon>Embryophyta</taxon>
        <taxon>Tracheophyta</taxon>
        <taxon>Spermatophyta</taxon>
        <taxon>Magnoliopsida</taxon>
        <taxon>eudicotyledons</taxon>
        <taxon>Gunneridae</taxon>
        <taxon>Pentapetalae</taxon>
        <taxon>asterids</taxon>
        <taxon>campanulids</taxon>
        <taxon>Apiales</taxon>
        <taxon>Apiaceae</taxon>
        <taxon>Apioideae</taxon>
        <taxon>apioid superclade</taxon>
        <taxon>Tordylieae</taxon>
        <taxon>Tordyliinae</taxon>
        <taxon>Heracleum</taxon>
    </lineage>
</organism>
<sequence length="117" mass="13888">MDLDNVLLKLKPAHNFTEDLAKVEAEKDSLFIQYKLSGTLKLAISKMIEEKEVAGMKHEQCLETIYRQRRGSKFQSSETPFHKVFKLELCFDSAFILWRFSRMCMFCFRDDVQDFNY</sequence>
<dbReference type="Proteomes" id="UP001237642">
    <property type="component" value="Unassembled WGS sequence"/>
</dbReference>
<gene>
    <name evidence="1" type="ORF">POM88_005131</name>
</gene>
<evidence type="ECO:0000313" key="1">
    <source>
        <dbReference type="EMBL" id="KAK1405526.1"/>
    </source>
</evidence>
<proteinExistence type="predicted"/>
<keyword evidence="2" id="KW-1185">Reference proteome</keyword>
<comment type="caution">
    <text evidence="1">The sequence shown here is derived from an EMBL/GenBank/DDBJ whole genome shotgun (WGS) entry which is preliminary data.</text>
</comment>
<protein>
    <submittedName>
        <fullName evidence="1">Uncharacterized protein</fullName>
    </submittedName>
</protein>
<reference evidence="1" key="2">
    <citation type="submission" date="2023-05" db="EMBL/GenBank/DDBJ databases">
        <authorList>
            <person name="Schelkunov M.I."/>
        </authorList>
    </citation>
    <scope>NUCLEOTIDE SEQUENCE</scope>
    <source>
        <strain evidence="1">Hsosn_3</strain>
        <tissue evidence="1">Leaf</tissue>
    </source>
</reference>
<accession>A0AAD8NEU2</accession>
<evidence type="ECO:0000313" key="2">
    <source>
        <dbReference type="Proteomes" id="UP001237642"/>
    </source>
</evidence>
<dbReference type="EMBL" id="JAUIZM010000001">
    <property type="protein sequence ID" value="KAK1405526.1"/>
    <property type="molecule type" value="Genomic_DNA"/>
</dbReference>
<name>A0AAD8NEU2_9APIA</name>
<reference evidence="1" key="1">
    <citation type="submission" date="2023-02" db="EMBL/GenBank/DDBJ databases">
        <title>Genome of toxic invasive species Heracleum sosnowskyi carries increased number of genes despite the absence of recent whole-genome duplications.</title>
        <authorList>
            <person name="Schelkunov M."/>
            <person name="Shtratnikova V."/>
            <person name="Makarenko M."/>
            <person name="Klepikova A."/>
            <person name="Omelchenko D."/>
            <person name="Novikova G."/>
            <person name="Obukhova E."/>
            <person name="Bogdanov V."/>
            <person name="Penin A."/>
            <person name="Logacheva M."/>
        </authorList>
    </citation>
    <scope>NUCLEOTIDE SEQUENCE</scope>
    <source>
        <strain evidence="1">Hsosn_3</strain>
        <tissue evidence="1">Leaf</tissue>
    </source>
</reference>
<dbReference type="AlphaFoldDB" id="A0AAD8NEU2"/>